<evidence type="ECO:0000313" key="4">
    <source>
        <dbReference type="Proteomes" id="UP000004263"/>
    </source>
</evidence>
<protein>
    <submittedName>
        <fullName evidence="3">ABC-type amino acid transport/signal transduction systems, periplasmic component/domain</fullName>
    </submittedName>
</protein>
<dbReference type="RefSeq" id="WP_007017152.1">
    <property type="nucleotide sequence ID" value="NZ_CH724113.1"/>
</dbReference>
<gene>
    <name evidence="3" type="ORF">RED65_10074</name>
</gene>
<accession>Q1N661</accession>
<evidence type="ECO:0000256" key="2">
    <source>
        <dbReference type="SAM" id="SignalP"/>
    </source>
</evidence>
<evidence type="ECO:0000256" key="1">
    <source>
        <dbReference type="ARBA" id="ARBA00010333"/>
    </source>
</evidence>
<dbReference type="PANTHER" id="PTHR35936:SF25">
    <property type="entry name" value="ABC TRANSPORTER SUBSTRATE-BINDING PROTEIN"/>
    <property type="match status" value="1"/>
</dbReference>
<dbReference type="HOGENOM" id="CLU_064076_3_2_6"/>
<organism evidence="3 4">
    <name type="scientific">Bermanella marisrubri</name>
    <dbReference type="NCBI Taxonomy" id="207949"/>
    <lineage>
        <taxon>Bacteria</taxon>
        <taxon>Pseudomonadati</taxon>
        <taxon>Pseudomonadota</taxon>
        <taxon>Gammaproteobacteria</taxon>
        <taxon>Oceanospirillales</taxon>
        <taxon>Oceanospirillaceae</taxon>
        <taxon>Bermanella</taxon>
    </lineage>
</organism>
<sequence>MPFFALLMCLLSFAGWAEPSEPPPANEIKLVSLYWPPYSGPDLVQQGANIAVARAAFAAVNVELKVSFFPWARTLGLARNLESDFAGYVPEYFADDRAEEFYFSDQIGSGPLGFAKRKDMDFSWSSLDDLTPHRIGVVRGYVNTEEFDQAVRDNVFRAEPVEDDARNLVKLAYRRLDVAVMDENVMRYLALTEAELADYRDQFEMARPYLEVKPLYVCFKKTEQGRLWLEWFNEGLTRINVEAVFKQYLLANLNG</sequence>
<feature type="chain" id="PRO_5004194896" evidence="2">
    <location>
        <begin position="18"/>
        <end position="255"/>
    </location>
</feature>
<keyword evidence="2" id="KW-0732">Signal</keyword>
<keyword evidence="4" id="KW-1185">Reference proteome</keyword>
<feature type="signal peptide" evidence="2">
    <location>
        <begin position="1"/>
        <end position="17"/>
    </location>
</feature>
<dbReference type="AlphaFoldDB" id="Q1N661"/>
<dbReference type="EMBL" id="AAQH01000001">
    <property type="protein sequence ID" value="EAT13731.1"/>
    <property type="molecule type" value="Genomic_DNA"/>
</dbReference>
<name>Q1N661_9GAMM</name>
<dbReference type="SUPFAM" id="SSF53850">
    <property type="entry name" value="Periplasmic binding protein-like II"/>
    <property type="match status" value="1"/>
</dbReference>
<reference evidence="3 4" key="1">
    <citation type="submission" date="2006-03" db="EMBL/GenBank/DDBJ databases">
        <authorList>
            <person name="Pinhassi J."/>
            <person name="Pedros-Alio C."/>
            <person name="Ferriera S."/>
            <person name="Johnson J."/>
            <person name="Kravitz S."/>
            <person name="Halpern A."/>
            <person name="Remington K."/>
            <person name="Beeson K."/>
            <person name="Tran B."/>
            <person name="Rogers Y.-H."/>
            <person name="Friedman R."/>
            <person name="Venter J.C."/>
        </authorList>
    </citation>
    <scope>NUCLEOTIDE SEQUENCE [LARGE SCALE GENOMIC DNA]</scope>
    <source>
        <strain evidence="3 4">RED65</strain>
    </source>
</reference>
<dbReference type="PANTHER" id="PTHR35936">
    <property type="entry name" value="MEMBRANE-BOUND LYTIC MUREIN TRANSGLYCOSYLASE F"/>
    <property type="match status" value="1"/>
</dbReference>
<proteinExistence type="inferred from homology"/>
<comment type="similarity">
    <text evidence="1">Belongs to the bacterial solute-binding protein 3 family.</text>
</comment>
<dbReference type="Gene3D" id="3.40.190.10">
    <property type="entry name" value="Periplasmic binding protein-like II"/>
    <property type="match status" value="2"/>
</dbReference>
<dbReference type="Proteomes" id="UP000004263">
    <property type="component" value="Unassembled WGS sequence"/>
</dbReference>
<evidence type="ECO:0000313" key="3">
    <source>
        <dbReference type="EMBL" id="EAT13731.1"/>
    </source>
</evidence>
<dbReference type="STRING" id="207949.RED65_10074"/>
<comment type="caution">
    <text evidence="3">The sequence shown here is derived from an EMBL/GenBank/DDBJ whole genome shotgun (WGS) entry which is preliminary data.</text>
</comment>